<dbReference type="InterPro" id="IPR036922">
    <property type="entry name" value="Rieske_2Fe-2S_sf"/>
</dbReference>
<dbReference type="Pfam" id="PF00355">
    <property type="entry name" value="Rieske"/>
    <property type="match status" value="1"/>
</dbReference>
<accession>A0A382QX55</accession>
<keyword evidence="4" id="KW-0411">Iron-sulfur</keyword>
<gene>
    <name evidence="6" type="ORF">METZ01_LOCUS341775</name>
</gene>
<protein>
    <recommendedName>
        <fullName evidence="5">Rieske domain-containing protein</fullName>
    </recommendedName>
</protein>
<keyword evidence="1" id="KW-0001">2Fe-2S</keyword>
<dbReference type="EMBL" id="UINC01116881">
    <property type="protein sequence ID" value="SVC88921.1"/>
    <property type="molecule type" value="Genomic_DNA"/>
</dbReference>
<evidence type="ECO:0000256" key="4">
    <source>
        <dbReference type="ARBA" id="ARBA00023014"/>
    </source>
</evidence>
<evidence type="ECO:0000313" key="6">
    <source>
        <dbReference type="EMBL" id="SVC88921.1"/>
    </source>
</evidence>
<evidence type="ECO:0000256" key="3">
    <source>
        <dbReference type="ARBA" id="ARBA00023004"/>
    </source>
</evidence>
<evidence type="ECO:0000259" key="5">
    <source>
        <dbReference type="PROSITE" id="PS51296"/>
    </source>
</evidence>
<evidence type="ECO:0000256" key="2">
    <source>
        <dbReference type="ARBA" id="ARBA00022723"/>
    </source>
</evidence>
<keyword evidence="3" id="KW-0408">Iron</keyword>
<dbReference type="AlphaFoldDB" id="A0A382QX55"/>
<dbReference type="PROSITE" id="PS51296">
    <property type="entry name" value="RIESKE"/>
    <property type="match status" value="1"/>
</dbReference>
<sequence length="120" mass="13412">MGEGPSGLGWVRVVDAVPPAGRIVESSIERHDRTDDLVVWTTASGVPCVSEARCPHQWSHLAYEGTVDGEELVCMTHFWRFGVDGEGWKENVNDRRDRKGDLEVLPCVEYEGGIWVRSTD</sequence>
<evidence type="ECO:0000256" key="1">
    <source>
        <dbReference type="ARBA" id="ARBA00022714"/>
    </source>
</evidence>
<dbReference type="GO" id="GO:0046872">
    <property type="term" value="F:metal ion binding"/>
    <property type="evidence" value="ECO:0007669"/>
    <property type="project" value="UniProtKB-KW"/>
</dbReference>
<dbReference type="InterPro" id="IPR017941">
    <property type="entry name" value="Rieske_2Fe-2S"/>
</dbReference>
<feature type="domain" description="Rieske" evidence="5">
    <location>
        <begin position="10"/>
        <end position="116"/>
    </location>
</feature>
<keyword evidence="2" id="KW-0479">Metal-binding</keyword>
<proteinExistence type="predicted"/>
<dbReference type="GO" id="GO:0051537">
    <property type="term" value="F:2 iron, 2 sulfur cluster binding"/>
    <property type="evidence" value="ECO:0007669"/>
    <property type="project" value="UniProtKB-KW"/>
</dbReference>
<name>A0A382QX55_9ZZZZ</name>
<dbReference type="Gene3D" id="2.102.10.10">
    <property type="entry name" value="Rieske [2Fe-2S] iron-sulphur domain"/>
    <property type="match status" value="1"/>
</dbReference>
<organism evidence="6">
    <name type="scientific">marine metagenome</name>
    <dbReference type="NCBI Taxonomy" id="408172"/>
    <lineage>
        <taxon>unclassified sequences</taxon>
        <taxon>metagenomes</taxon>
        <taxon>ecological metagenomes</taxon>
    </lineage>
</organism>
<dbReference type="SUPFAM" id="SSF50022">
    <property type="entry name" value="ISP domain"/>
    <property type="match status" value="1"/>
</dbReference>
<reference evidence="6" key="1">
    <citation type="submission" date="2018-05" db="EMBL/GenBank/DDBJ databases">
        <authorList>
            <person name="Lanie J.A."/>
            <person name="Ng W.-L."/>
            <person name="Kazmierczak K.M."/>
            <person name="Andrzejewski T.M."/>
            <person name="Davidsen T.M."/>
            <person name="Wayne K.J."/>
            <person name="Tettelin H."/>
            <person name="Glass J.I."/>
            <person name="Rusch D."/>
            <person name="Podicherti R."/>
            <person name="Tsui H.-C.T."/>
            <person name="Winkler M.E."/>
        </authorList>
    </citation>
    <scope>NUCLEOTIDE SEQUENCE</scope>
</reference>